<dbReference type="RefSeq" id="WP_105723862.1">
    <property type="nucleotide sequence ID" value="NZ_PVBS01000001.1"/>
</dbReference>
<evidence type="ECO:0000313" key="2">
    <source>
        <dbReference type="EMBL" id="PRD56746.1"/>
    </source>
</evidence>
<dbReference type="OrthoDB" id="717028at2"/>
<keyword evidence="1" id="KW-0812">Transmembrane</keyword>
<protein>
    <submittedName>
        <fullName evidence="2">Uncharacterized protein</fullName>
    </submittedName>
</protein>
<dbReference type="AlphaFoldDB" id="A0A2S9JTZ5"/>
<keyword evidence="1" id="KW-0472">Membrane</keyword>
<keyword evidence="3" id="KW-1185">Reference proteome</keyword>
<gene>
    <name evidence="2" type="ORF">C5749_05825</name>
</gene>
<proteinExistence type="predicted"/>
<name>A0A2S9JTZ5_9SPHI</name>
<keyword evidence="1" id="KW-1133">Transmembrane helix</keyword>
<dbReference type="EMBL" id="PVBS01000001">
    <property type="protein sequence ID" value="PRD56746.1"/>
    <property type="molecule type" value="Genomic_DNA"/>
</dbReference>
<reference evidence="2 3" key="1">
    <citation type="submission" date="2018-02" db="EMBL/GenBank/DDBJ databases">
        <title>The draft genome of Sphingobacterium gobiense H7.</title>
        <authorList>
            <person name="Li L."/>
            <person name="Liu L."/>
            <person name="Zhang X."/>
            <person name="Wang T."/>
            <person name="Liang L."/>
        </authorList>
    </citation>
    <scope>NUCLEOTIDE SEQUENCE [LARGE SCALE GENOMIC DNA]</scope>
    <source>
        <strain evidence="2 3">ACCC 05757</strain>
    </source>
</reference>
<evidence type="ECO:0000313" key="3">
    <source>
        <dbReference type="Proteomes" id="UP000238642"/>
    </source>
</evidence>
<accession>A0A2S9JTZ5</accession>
<dbReference type="Proteomes" id="UP000238642">
    <property type="component" value="Unassembled WGS sequence"/>
</dbReference>
<feature type="transmembrane region" description="Helical" evidence="1">
    <location>
        <begin position="49"/>
        <end position="70"/>
    </location>
</feature>
<organism evidence="2 3">
    <name type="scientific">Sphingobacterium gobiense</name>
    <dbReference type="NCBI Taxonomy" id="1382456"/>
    <lineage>
        <taxon>Bacteria</taxon>
        <taxon>Pseudomonadati</taxon>
        <taxon>Bacteroidota</taxon>
        <taxon>Sphingobacteriia</taxon>
        <taxon>Sphingobacteriales</taxon>
        <taxon>Sphingobacteriaceae</taxon>
        <taxon>Sphingobacterium</taxon>
    </lineage>
</organism>
<evidence type="ECO:0000256" key="1">
    <source>
        <dbReference type="SAM" id="Phobius"/>
    </source>
</evidence>
<feature type="transmembrane region" description="Helical" evidence="1">
    <location>
        <begin position="7"/>
        <end position="29"/>
    </location>
</feature>
<comment type="caution">
    <text evidence="2">The sequence shown here is derived from an EMBL/GenBank/DDBJ whole genome shotgun (WGS) entry which is preliminary data.</text>
</comment>
<sequence>MKNYDNLVLVIAVAILGFFGGIAFVNNWLVLNKHYPEVGMFDVPFKADVWGTVSDWAIVLITILTARYLVKTFIEQKNINKASLLPIFKIKQQPVWDSKRGCSIMRILLVKNTAYYIAPSRSYGKFLLDPAGFPLIMYLAESESFEIECSGILPSGTVPTIVTLMRFSFKDVSGNTYFQEITYHRWRQEYSLSVPQAKIE</sequence>